<reference evidence="1 4" key="1">
    <citation type="submission" date="2016-04" db="EMBL/GenBank/DDBJ databases">
        <authorList>
            <person name="Evans L.H."/>
            <person name="Alamgir A."/>
            <person name="Owens N."/>
            <person name="Weber N.D."/>
            <person name="Virtaneva K."/>
            <person name="Barbian K."/>
            <person name="Babar A."/>
            <person name="Rosenke K."/>
        </authorList>
    </citation>
    <scope>NUCLEOTIDE SEQUENCE [LARGE SCALE GENOMIC DNA]</scope>
    <source>
        <strain evidence="1">S5</strain>
        <strain evidence="4">S5(T) (JCM 30642 \VKM B-2941)</strain>
    </source>
</reference>
<dbReference type="RefSeq" id="WP_021790364.1">
    <property type="nucleotide sequence ID" value="NZ_LT671858.1"/>
</dbReference>
<organism evidence="1 4">
    <name type="scientific">Cuniculiplasma divulgatum</name>
    <dbReference type="NCBI Taxonomy" id="1673428"/>
    <lineage>
        <taxon>Archaea</taxon>
        <taxon>Methanobacteriati</taxon>
        <taxon>Thermoplasmatota</taxon>
        <taxon>Thermoplasmata</taxon>
        <taxon>Thermoplasmatales</taxon>
        <taxon>Cuniculiplasmataceae</taxon>
        <taxon>Cuniculiplasma</taxon>
    </lineage>
</organism>
<dbReference type="SUPFAM" id="SSF46785">
    <property type="entry name" value="Winged helix' DNA-binding domain"/>
    <property type="match status" value="1"/>
</dbReference>
<dbReference type="EMBL" id="LT719092">
    <property type="protein sequence ID" value="SJK85521.1"/>
    <property type="molecule type" value="Genomic_DNA"/>
</dbReference>
<dbReference type="AlphaFoldDB" id="A0A1N5WD97"/>
<dbReference type="OrthoDB" id="229881at2157"/>
<dbReference type="Proteomes" id="UP000187822">
    <property type="component" value="Chromosome I"/>
</dbReference>
<dbReference type="Gene3D" id="1.10.10.10">
    <property type="entry name" value="Winged helix-like DNA-binding domain superfamily/Winged helix DNA-binding domain"/>
    <property type="match status" value="1"/>
</dbReference>
<dbReference type="KEGG" id="cdiv:CPM_1735"/>
<dbReference type="InterPro" id="IPR036390">
    <property type="entry name" value="WH_DNA-bd_sf"/>
</dbReference>
<dbReference type="Proteomes" id="UP000195607">
    <property type="component" value="Chromosome I"/>
</dbReference>
<dbReference type="EMBL" id="LT671858">
    <property type="protein sequence ID" value="SIM83089.1"/>
    <property type="molecule type" value="Genomic_DNA"/>
</dbReference>
<proteinExistence type="predicted"/>
<protein>
    <submittedName>
        <fullName evidence="1">Predicted transcriptional regulator</fullName>
    </submittedName>
</protein>
<evidence type="ECO:0000313" key="1">
    <source>
        <dbReference type="EMBL" id="SIM83089.1"/>
    </source>
</evidence>
<reference evidence="3" key="3">
    <citation type="submission" date="2016-06" db="EMBL/GenBank/DDBJ databases">
        <authorList>
            <person name="Toshchakov V.S."/>
        </authorList>
    </citation>
    <scope>NUCLEOTIDE SEQUENCE [LARGE SCALE GENOMIC DNA]</scope>
    <source>
        <strain>PM4 (JCM 30641</strain>
        <strain evidence="3">\VKM B-2940)</strain>
    </source>
</reference>
<evidence type="ECO:0000313" key="3">
    <source>
        <dbReference type="Proteomes" id="UP000187822"/>
    </source>
</evidence>
<reference evidence="2" key="2">
    <citation type="submission" date="2016-06" db="EMBL/GenBank/DDBJ databases">
        <authorList>
            <person name="Olsen C.W."/>
            <person name="Carey S."/>
            <person name="Hinshaw L."/>
            <person name="Karasin A.I."/>
        </authorList>
    </citation>
    <scope>NUCLEOTIDE SEQUENCE [LARGE SCALE GENOMIC DNA]</scope>
    <source>
        <strain evidence="2">PM4</strain>
    </source>
</reference>
<evidence type="ECO:0000313" key="4">
    <source>
        <dbReference type="Proteomes" id="UP000195607"/>
    </source>
</evidence>
<keyword evidence="3" id="KW-1185">Reference proteome</keyword>
<dbReference type="InterPro" id="IPR036388">
    <property type="entry name" value="WH-like_DNA-bd_sf"/>
</dbReference>
<gene>
    <name evidence="2" type="ORF">CPM_1735</name>
    <name evidence="1" type="ORF">CSP5_1768</name>
</gene>
<evidence type="ECO:0000313" key="2">
    <source>
        <dbReference type="EMBL" id="SJK85521.1"/>
    </source>
</evidence>
<dbReference type="GeneID" id="41589010"/>
<sequence length="109" mass="12324">MAIGDNVFKELRDALETAKRHISIIESLMREQPSGIIKISQLTGLPDHKIRYSLRVLEKDGIIIPSKDGAIITPDFVEKKEELLDGIRDILKDMNSLEDEINKSLVGRK</sequence>
<accession>A0A1N5WD97</accession>
<name>A0A1N5WD97_9ARCH</name>
<dbReference type="STRING" id="1673428.CPM_1735"/>